<keyword evidence="6" id="KW-1185">Reference proteome</keyword>
<gene>
    <name evidence="5" type="ORF">JMJ35_007987</name>
</gene>
<dbReference type="AlphaFoldDB" id="A0AA39UZ66"/>
<dbReference type="GO" id="GO:0004497">
    <property type="term" value="F:monooxygenase activity"/>
    <property type="evidence" value="ECO:0007669"/>
    <property type="project" value="UniProtKB-KW"/>
</dbReference>
<evidence type="ECO:0000256" key="2">
    <source>
        <dbReference type="ARBA" id="ARBA00022723"/>
    </source>
</evidence>
<dbReference type="InterPro" id="IPR050121">
    <property type="entry name" value="Cytochrome_P450_monoxygenase"/>
</dbReference>
<dbReference type="PROSITE" id="PS00086">
    <property type="entry name" value="CYTOCHROME_P450"/>
    <property type="match status" value="1"/>
</dbReference>
<evidence type="ECO:0000256" key="4">
    <source>
        <dbReference type="RuleBase" id="RU000461"/>
    </source>
</evidence>
<dbReference type="Proteomes" id="UP001166286">
    <property type="component" value="Unassembled WGS sequence"/>
</dbReference>
<keyword evidence="2 4" id="KW-0479">Metal-binding</keyword>
<evidence type="ECO:0000313" key="5">
    <source>
        <dbReference type="EMBL" id="KAK0509593.1"/>
    </source>
</evidence>
<keyword evidence="4" id="KW-0503">Monooxygenase</keyword>
<dbReference type="GO" id="GO:0016705">
    <property type="term" value="F:oxidoreductase activity, acting on paired donors, with incorporation or reduction of molecular oxygen"/>
    <property type="evidence" value="ECO:0007669"/>
    <property type="project" value="InterPro"/>
</dbReference>
<dbReference type="Pfam" id="PF00067">
    <property type="entry name" value="p450"/>
    <property type="match status" value="1"/>
</dbReference>
<keyword evidence="4" id="KW-0560">Oxidoreductase</keyword>
<comment type="cofactor">
    <cofactor evidence="1">
        <name>heme</name>
        <dbReference type="ChEBI" id="CHEBI:30413"/>
    </cofactor>
</comment>
<dbReference type="InterPro" id="IPR017972">
    <property type="entry name" value="Cyt_P450_CS"/>
</dbReference>
<sequence length="506" mass="58770">MGILSLIFSLFGILFAYASYRGIYNRYFHPLRHFPGPFWASVSDFFKLWVVHTKQIHTLGLEAHKKYGPVIRVAPNLLTFNDPKLLPTVYHRRVDKTDMYTVGALGDLAPPFQTMKHEQHAAKRKRIASSFTLTNLKRLESQVDDGIQEWLGALKKRFADTGEKMDYARWSHYFVHDMMTQLSFGEPIGHVKQGRDVENLIDNFHQMTPFAAFIAALPWVVKPLWESRIGKWLFMPKPGDTTGTGRIMARRQYRDRLLEERLNDPKPHHKGDFLDNILASKNEDGSPISIEEVKVEGFVLLVAASDTMASFFAGFMRYIVETPGVYEKMIAEIDDFDRKGLLSTPVPTFDEVKEMPYFVACFRETLRLYPSTPFIIPRYVSEGGITLYGKYVPAGAEIGANPYITNRDKEVFGEDADSFRPERWLENSEREREMERYFFSWGYGSRGCLGKNIAQLESYKTMVQFFRTFKPNFCDEQRVWRQENLAIFVHWDMWMNIENRGVNTEI</sequence>
<protein>
    <recommendedName>
        <fullName evidence="7">Cytochrome P450 monooxygenase</fullName>
    </recommendedName>
</protein>
<dbReference type="InterPro" id="IPR036396">
    <property type="entry name" value="Cyt_P450_sf"/>
</dbReference>
<keyword evidence="3 4" id="KW-0408">Iron</keyword>
<keyword evidence="4" id="KW-0349">Heme</keyword>
<evidence type="ECO:0000256" key="3">
    <source>
        <dbReference type="ARBA" id="ARBA00023004"/>
    </source>
</evidence>
<evidence type="ECO:0008006" key="7">
    <source>
        <dbReference type="Google" id="ProtNLM"/>
    </source>
</evidence>
<dbReference type="GO" id="GO:0020037">
    <property type="term" value="F:heme binding"/>
    <property type="evidence" value="ECO:0007669"/>
    <property type="project" value="InterPro"/>
</dbReference>
<reference evidence="5" key="1">
    <citation type="submission" date="2023-03" db="EMBL/GenBank/DDBJ databases">
        <title>Complete genome of Cladonia borealis.</title>
        <authorList>
            <person name="Park H."/>
        </authorList>
    </citation>
    <scope>NUCLEOTIDE SEQUENCE</scope>
    <source>
        <strain evidence="5">ANT050790</strain>
    </source>
</reference>
<evidence type="ECO:0000313" key="6">
    <source>
        <dbReference type="Proteomes" id="UP001166286"/>
    </source>
</evidence>
<dbReference type="SUPFAM" id="SSF48264">
    <property type="entry name" value="Cytochrome P450"/>
    <property type="match status" value="1"/>
</dbReference>
<dbReference type="PANTHER" id="PTHR24305">
    <property type="entry name" value="CYTOCHROME P450"/>
    <property type="match status" value="1"/>
</dbReference>
<dbReference type="PANTHER" id="PTHR24305:SF85">
    <property type="entry name" value="P450, PUTATIVE (EUROFUNG)-RELATED"/>
    <property type="match status" value="1"/>
</dbReference>
<comment type="caution">
    <text evidence="5">The sequence shown here is derived from an EMBL/GenBank/DDBJ whole genome shotgun (WGS) entry which is preliminary data.</text>
</comment>
<proteinExistence type="inferred from homology"/>
<name>A0AA39UZ66_9LECA</name>
<accession>A0AA39UZ66</accession>
<evidence type="ECO:0000256" key="1">
    <source>
        <dbReference type="ARBA" id="ARBA00001971"/>
    </source>
</evidence>
<dbReference type="EMBL" id="JAFEKC020000018">
    <property type="protein sequence ID" value="KAK0509593.1"/>
    <property type="molecule type" value="Genomic_DNA"/>
</dbReference>
<dbReference type="CDD" id="cd11060">
    <property type="entry name" value="CYP57A1-like"/>
    <property type="match status" value="1"/>
</dbReference>
<organism evidence="5 6">
    <name type="scientific">Cladonia borealis</name>
    <dbReference type="NCBI Taxonomy" id="184061"/>
    <lineage>
        <taxon>Eukaryota</taxon>
        <taxon>Fungi</taxon>
        <taxon>Dikarya</taxon>
        <taxon>Ascomycota</taxon>
        <taxon>Pezizomycotina</taxon>
        <taxon>Lecanoromycetes</taxon>
        <taxon>OSLEUM clade</taxon>
        <taxon>Lecanoromycetidae</taxon>
        <taxon>Lecanorales</taxon>
        <taxon>Lecanorineae</taxon>
        <taxon>Cladoniaceae</taxon>
        <taxon>Cladonia</taxon>
    </lineage>
</organism>
<dbReference type="InterPro" id="IPR001128">
    <property type="entry name" value="Cyt_P450"/>
</dbReference>
<dbReference type="Gene3D" id="1.10.630.10">
    <property type="entry name" value="Cytochrome P450"/>
    <property type="match status" value="1"/>
</dbReference>
<comment type="similarity">
    <text evidence="4">Belongs to the cytochrome P450 family.</text>
</comment>
<dbReference type="PRINTS" id="PR00385">
    <property type="entry name" value="P450"/>
</dbReference>
<dbReference type="GO" id="GO:0005506">
    <property type="term" value="F:iron ion binding"/>
    <property type="evidence" value="ECO:0007669"/>
    <property type="project" value="InterPro"/>
</dbReference>